<dbReference type="Pfam" id="PF13350">
    <property type="entry name" value="Y_phosphatase3"/>
    <property type="match status" value="1"/>
</dbReference>
<comment type="similarity">
    <text evidence="1">Belongs to the protein-tyrosine phosphatase family.</text>
</comment>
<dbReference type="PANTHER" id="PTHR31126:SF1">
    <property type="entry name" value="TYROSINE SPECIFIC PROTEIN PHOSPHATASES DOMAIN-CONTAINING PROTEIN"/>
    <property type="match status" value="1"/>
</dbReference>
<evidence type="ECO:0000313" key="2">
    <source>
        <dbReference type="EMBL" id="MFF3573807.1"/>
    </source>
</evidence>
<sequence>MYDGALNFREVAKLPTSDGKRRLRRGLLYRSGTPQLMPESSARRMVDELGIRLVVDLRQRQEAEREGQGGLARVEHRRLSAPFMVAAAKREGWEFPRFRDTDPLVPHYIAYLGSSTDAILAMFRALADPNAGPALLHCTAGKDRTGAAVMILLDAIGVQRSAVVADYVAGRDQIAAVFETLVALPSYGERIASMPHEAKNTEPDTAERFLSALDEHFGGIQTWLRDAGFGADELAALRDRLTEPVSESV</sequence>
<dbReference type="PROSITE" id="PS00383">
    <property type="entry name" value="TYR_PHOSPHATASE_1"/>
    <property type="match status" value="1"/>
</dbReference>
<evidence type="ECO:0000313" key="3">
    <source>
        <dbReference type="Proteomes" id="UP001601992"/>
    </source>
</evidence>
<organism evidence="2 3">
    <name type="scientific">Nocardia jiangxiensis</name>
    <dbReference type="NCBI Taxonomy" id="282685"/>
    <lineage>
        <taxon>Bacteria</taxon>
        <taxon>Bacillati</taxon>
        <taxon>Actinomycetota</taxon>
        <taxon>Actinomycetes</taxon>
        <taxon>Mycobacteriales</taxon>
        <taxon>Nocardiaceae</taxon>
        <taxon>Nocardia</taxon>
    </lineage>
</organism>
<comment type="caution">
    <text evidence="2">The sequence shown here is derived from an EMBL/GenBank/DDBJ whole genome shotgun (WGS) entry which is preliminary data.</text>
</comment>
<protein>
    <submittedName>
        <fullName evidence="2">Tyrosine-protein phosphatase</fullName>
    </submittedName>
</protein>
<dbReference type="InterPro" id="IPR016130">
    <property type="entry name" value="Tyr_Pase_AS"/>
</dbReference>
<dbReference type="SUPFAM" id="SSF52799">
    <property type="entry name" value="(Phosphotyrosine protein) phosphatases II"/>
    <property type="match status" value="1"/>
</dbReference>
<dbReference type="Gene3D" id="3.90.190.10">
    <property type="entry name" value="Protein tyrosine phosphatase superfamily"/>
    <property type="match status" value="1"/>
</dbReference>
<dbReference type="EMBL" id="JBIAQY010000021">
    <property type="protein sequence ID" value="MFF3573807.1"/>
    <property type="molecule type" value="Genomic_DNA"/>
</dbReference>
<name>A0ABW6SC53_9NOCA</name>
<dbReference type="RefSeq" id="WP_387406584.1">
    <property type="nucleotide sequence ID" value="NZ_JBIAQY010000021.1"/>
</dbReference>
<reference evidence="2 3" key="1">
    <citation type="submission" date="2024-10" db="EMBL/GenBank/DDBJ databases">
        <title>The Natural Products Discovery Center: Release of the First 8490 Sequenced Strains for Exploring Actinobacteria Biosynthetic Diversity.</title>
        <authorList>
            <person name="Kalkreuter E."/>
            <person name="Kautsar S.A."/>
            <person name="Yang D."/>
            <person name="Bader C.D."/>
            <person name="Teijaro C.N."/>
            <person name="Fluegel L."/>
            <person name="Davis C.M."/>
            <person name="Simpson J.R."/>
            <person name="Lauterbach L."/>
            <person name="Steele A.D."/>
            <person name="Gui C."/>
            <person name="Meng S."/>
            <person name="Li G."/>
            <person name="Viehrig K."/>
            <person name="Ye F."/>
            <person name="Su P."/>
            <person name="Kiefer A.F."/>
            <person name="Nichols A."/>
            <person name="Cepeda A.J."/>
            <person name="Yan W."/>
            <person name="Fan B."/>
            <person name="Jiang Y."/>
            <person name="Adhikari A."/>
            <person name="Zheng C.-J."/>
            <person name="Schuster L."/>
            <person name="Cowan T.M."/>
            <person name="Smanski M.J."/>
            <person name="Chevrette M.G."/>
            <person name="De Carvalho L.P.S."/>
            <person name="Shen B."/>
        </authorList>
    </citation>
    <scope>NUCLEOTIDE SEQUENCE [LARGE SCALE GENOMIC DNA]</scope>
    <source>
        <strain evidence="2 3">NPDC002593</strain>
    </source>
</reference>
<evidence type="ECO:0000256" key="1">
    <source>
        <dbReference type="ARBA" id="ARBA00009580"/>
    </source>
</evidence>
<keyword evidence="3" id="KW-1185">Reference proteome</keyword>
<accession>A0ABW6SC53</accession>
<gene>
    <name evidence="2" type="ORF">ACFYXQ_39230</name>
</gene>
<proteinExistence type="inferred from homology"/>
<dbReference type="InterPro" id="IPR029021">
    <property type="entry name" value="Prot-tyrosine_phosphatase-like"/>
</dbReference>
<dbReference type="PANTHER" id="PTHR31126">
    <property type="entry name" value="TYROSINE-PROTEIN PHOSPHATASE"/>
    <property type="match status" value="1"/>
</dbReference>
<dbReference type="InterPro" id="IPR026893">
    <property type="entry name" value="Tyr/Ser_Pase_IphP-type"/>
</dbReference>
<dbReference type="Proteomes" id="UP001601992">
    <property type="component" value="Unassembled WGS sequence"/>
</dbReference>